<evidence type="ECO:0000256" key="3">
    <source>
        <dbReference type="ARBA" id="ARBA00023242"/>
    </source>
</evidence>
<name>A0A024GK02_9STRA</name>
<feature type="compositionally biased region" description="Basic and acidic residues" evidence="4">
    <location>
        <begin position="192"/>
        <end position="236"/>
    </location>
</feature>
<evidence type="ECO:0000313" key="6">
    <source>
        <dbReference type="EMBL" id="CCI46838.1"/>
    </source>
</evidence>
<reference evidence="6 7" key="1">
    <citation type="submission" date="2012-05" db="EMBL/GenBank/DDBJ databases">
        <title>Recombination and specialization in a pathogen metapopulation.</title>
        <authorList>
            <person name="Gardiner A."/>
            <person name="Kemen E."/>
            <person name="Schultz-Larsen T."/>
            <person name="MacLean D."/>
            <person name="Van Oosterhout C."/>
            <person name="Jones J.D.G."/>
        </authorList>
    </citation>
    <scope>NUCLEOTIDE SEQUENCE [LARGE SCALE GENOMIC DNA]</scope>
    <source>
        <strain evidence="6 7">Ac Nc2</strain>
    </source>
</reference>
<dbReference type="AlphaFoldDB" id="A0A024GK02"/>
<comment type="caution">
    <text evidence="6">The sequence shown here is derived from an EMBL/GenBank/DDBJ whole genome shotgun (WGS) entry which is preliminary data.</text>
</comment>
<gene>
    <name evidence="6" type="ORF">BN9_077930</name>
</gene>
<accession>A0A024GK02</accession>
<evidence type="ECO:0000256" key="1">
    <source>
        <dbReference type="ARBA" id="ARBA00004123"/>
    </source>
</evidence>
<feature type="compositionally biased region" description="Basic and acidic residues" evidence="4">
    <location>
        <begin position="168"/>
        <end position="177"/>
    </location>
</feature>
<comment type="similarity">
    <text evidence="2">Belongs to the histone-like Alba family.</text>
</comment>
<dbReference type="InterPro" id="IPR036882">
    <property type="entry name" value="Alba-like_dom_sf"/>
</dbReference>
<dbReference type="OrthoDB" id="424402at2759"/>
<comment type="subcellular location">
    <subcellularLocation>
        <location evidence="1">Nucleus</location>
    </subcellularLocation>
</comment>
<dbReference type="GO" id="GO:0005634">
    <property type="term" value="C:nucleus"/>
    <property type="evidence" value="ECO:0007669"/>
    <property type="project" value="UniProtKB-SubCell"/>
</dbReference>
<dbReference type="PANTHER" id="PTHR13516">
    <property type="entry name" value="RIBONUCLEASE P SUBUNIT P25"/>
    <property type="match status" value="1"/>
</dbReference>
<dbReference type="SUPFAM" id="SSF82704">
    <property type="entry name" value="AlbA-like"/>
    <property type="match status" value="1"/>
</dbReference>
<dbReference type="Pfam" id="PF01918">
    <property type="entry name" value="Alba"/>
    <property type="match status" value="1"/>
</dbReference>
<sequence length="281" mass="31580">MDKYRRVDRNSREEHTAANSNEIRVTQQGKIRNYMKYATNLLTENGQTSLYLKAMGNAISKTVIVAELLKHQVADLHQITEVGLIETVDRYEPLEEGLDVIQITRKIPMISIQLSLEPLDSAHPGYQSPLPIELLNDKPGSGRPKNSRRPNKEEHLQNGDKTGAESSDMEKKAEVRKGRGGRNARRNKRRGTRDMEANDGREDSDFNGGEEKVTKEEQSHGEQEGERGSDREEYHGRTGGRGRGRGKTNRGRRNGGRGRGRGERRGSSQPAEENQINEAAE</sequence>
<keyword evidence="3" id="KW-0539">Nucleus</keyword>
<feature type="domain" description="DNA/RNA-binding protein Alba-like" evidence="5">
    <location>
        <begin position="21"/>
        <end position="82"/>
    </location>
</feature>
<evidence type="ECO:0000259" key="5">
    <source>
        <dbReference type="Pfam" id="PF01918"/>
    </source>
</evidence>
<feature type="compositionally biased region" description="Basic residues" evidence="4">
    <location>
        <begin position="178"/>
        <end position="191"/>
    </location>
</feature>
<dbReference type="EMBL" id="CAIX01000143">
    <property type="protein sequence ID" value="CCI46838.1"/>
    <property type="molecule type" value="Genomic_DNA"/>
</dbReference>
<dbReference type="InterPro" id="IPR002775">
    <property type="entry name" value="DNA/RNA-bd_Alba-like"/>
</dbReference>
<evidence type="ECO:0000256" key="2">
    <source>
        <dbReference type="ARBA" id="ARBA00008018"/>
    </source>
</evidence>
<dbReference type="InterPro" id="IPR051958">
    <property type="entry name" value="Alba-like_NAB"/>
</dbReference>
<feature type="compositionally biased region" description="Polar residues" evidence="4">
    <location>
        <begin position="267"/>
        <end position="281"/>
    </location>
</feature>
<evidence type="ECO:0000313" key="7">
    <source>
        <dbReference type="Proteomes" id="UP000053237"/>
    </source>
</evidence>
<dbReference type="GO" id="GO:0003723">
    <property type="term" value="F:RNA binding"/>
    <property type="evidence" value="ECO:0007669"/>
    <property type="project" value="TreeGrafter"/>
</dbReference>
<dbReference type="InParanoid" id="A0A024GK02"/>
<dbReference type="Proteomes" id="UP000053237">
    <property type="component" value="Unassembled WGS sequence"/>
</dbReference>
<protein>
    <recommendedName>
        <fullName evidence="5">DNA/RNA-binding protein Alba-like domain-containing protein</fullName>
    </recommendedName>
</protein>
<feature type="region of interest" description="Disordered" evidence="4">
    <location>
        <begin position="125"/>
        <end position="281"/>
    </location>
</feature>
<evidence type="ECO:0000256" key="4">
    <source>
        <dbReference type="SAM" id="MobiDB-lite"/>
    </source>
</evidence>
<proteinExistence type="inferred from homology"/>
<dbReference type="PANTHER" id="PTHR13516:SF4">
    <property type="entry name" value="FI09323P"/>
    <property type="match status" value="1"/>
</dbReference>
<dbReference type="STRING" id="65357.A0A024GK02"/>
<dbReference type="Gene3D" id="3.30.110.20">
    <property type="entry name" value="Alba-like domain"/>
    <property type="match status" value="1"/>
</dbReference>
<organism evidence="6 7">
    <name type="scientific">Albugo candida</name>
    <dbReference type="NCBI Taxonomy" id="65357"/>
    <lineage>
        <taxon>Eukaryota</taxon>
        <taxon>Sar</taxon>
        <taxon>Stramenopiles</taxon>
        <taxon>Oomycota</taxon>
        <taxon>Peronosporomycetes</taxon>
        <taxon>Albuginales</taxon>
        <taxon>Albuginaceae</taxon>
        <taxon>Albugo</taxon>
    </lineage>
</organism>
<feature type="compositionally biased region" description="Basic residues" evidence="4">
    <location>
        <begin position="238"/>
        <end position="259"/>
    </location>
</feature>
<keyword evidence="7" id="KW-1185">Reference proteome</keyword>